<sequence length="434" mass="47014">MKDGTAEALPPLQPRQSQESELVMEVDVPSSAPHRSIFDFKEPTPALSSNPFTPASAHQSIFEFKKVGTSAFALTSAHQASMFDFQHVGTSTNVPPVSPSSAHQPSIFDFQKPGRSPPASARQASIFDFQQVDTSTNVPPVPPSSARQPSIFDFQKPDIPAPASARQASILIFSKWTLQRMCHLFPRPRLPNPAPASANKGSPFDFQVHRSFTPASAVQPSIDFQTPGTSAPAPASDKPGMSSPGASRSNSTLGSRKYLTKSQEAKSRLQGQGGAAILPTRPGDAFVFGPAPVFVYTQERTTPRPPPSTELLDLDPNSPRARGLCRKYNIKVVSDDSIGDRTGVVAEVVQAIGKVWERAMDPEASSDPSIRNLQAAFDKLLTRGDEFTEMDRMDLRQRAIIAMDATLEGLRPFIPDEIPDKGKGRDKRDGPGFK</sequence>
<dbReference type="EMBL" id="DS547100">
    <property type="protein sequence ID" value="EDR09084.1"/>
    <property type="molecule type" value="Genomic_DNA"/>
</dbReference>
<accession>B0D8I9</accession>
<evidence type="ECO:0000256" key="1">
    <source>
        <dbReference type="SAM" id="MobiDB-lite"/>
    </source>
</evidence>
<feature type="region of interest" description="Disordered" evidence="1">
    <location>
        <begin position="219"/>
        <end position="276"/>
    </location>
</feature>
<evidence type="ECO:0000313" key="3">
    <source>
        <dbReference type="Proteomes" id="UP000001194"/>
    </source>
</evidence>
<proteinExistence type="predicted"/>
<feature type="region of interest" description="Disordered" evidence="1">
    <location>
        <begin position="298"/>
        <end position="318"/>
    </location>
</feature>
<keyword evidence="3" id="KW-1185">Reference proteome</keyword>
<evidence type="ECO:0000313" key="2">
    <source>
        <dbReference type="EMBL" id="EDR09084.1"/>
    </source>
</evidence>
<feature type="compositionally biased region" description="Polar residues" evidence="1">
    <location>
        <begin position="219"/>
        <end position="229"/>
    </location>
</feature>
<name>B0D8I9_LACBS</name>
<protein>
    <submittedName>
        <fullName evidence="2">Predicted protein</fullName>
    </submittedName>
</protein>
<dbReference type="Proteomes" id="UP000001194">
    <property type="component" value="Unassembled WGS sequence"/>
</dbReference>
<dbReference type="KEGG" id="lbc:LACBIDRAFT_326429"/>
<dbReference type="AlphaFoldDB" id="B0D8I9"/>
<dbReference type="HOGENOM" id="CLU_051709_1_0_1"/>
<feature type="compositionally biased region" description="Polar residues" evidence="1">
    <location>
        <begin position="244"/>
        <end position="254"/>
    </location>
</feature>
<dbReference type="GeneID" id="6075881"/>
<feature type="region of interest" description="Disordered" evidence="1">
    <location>
        <begin position="412"/>
        <end position="434"/>
    </location>
</feature>
<feature type="compositionally biased region" description="Basic and acidic residues" evidence="1">
    <location>
        <begin position="418"/>
        <end position="434"/>
    </location>
</feature>
<organism evidence="3">
    <name type="scientific">Laccaria bicolor (strain S238N-H82 / ATCC MYA-4686)</name>
    <name type="common">Bicoloured deceiver</name>
    <name type="synonym">Laccaria laccata var. bicolor</name>
    <dbReference type="NCBI Taxonomy" id="486041"/>
    <lineage>
        <taxon>Eukaryota</taxon>
        <taxon>Fungi</taxon>
        <taxon>Dikarya</taxon>
        <taxon>Basidiomycota</taxon>
        <taxon>Agaricomycotina</taxon>
        <taxon>Agaricomycetes</taxon>
        <taxon>Agaricomycetidae</taxon>
        <taxon>Agaricales</taxon>
        <taxon>Agaricineae</taxon>
        <taxon>Hydnangiaceae</taxon>
        <taxon>Laccaria</taxon>
    </lineage>
</organism>
<dbReference type="InParanoid" id="B0D8I9"/>
<gene>
    <name evidence="2" type="ORF">LACBIDRAFT_326429</name>
</gene>
<feature type="region of interest" description="Disordered" evidence="1">
    <location>
        <begin position="1"/>
        <end position="28"/>
    </location>
</feature>
<feature type="region of interest" description="Disordered" evidence="1">
    <location>
        <begin position="92"/>
        <end position="159"/>
    </location>
</feature>
<reference evidence="2 3" key="1">
    <citation type="journal article" date="2008" name="Nature">
        <title>The genome of Laccaria bicolor provides insights into mycorrhizal symbiosis.</title>
        <authorList>
            <person name="Martin F."/>
            <person name="Aerts A."/>
            <person name="Ahren D."/>
            <person name="Brun A."/>
            <person name="Danchin E.G.J."/>
            <person name="Duchaussoy F."/>
            <person name="Gibon J."/>
            <person name="Kohler A."/>
            <person name="Lindquist E."/>
            <person name="Pereda V."/>
            <person name="Salamov A."/>
            <person name="Shapiro H.J."/>
            <person name="Wuyts J."/>
            <person name="Blaudez D."/>
            <person name="Buee M."/>
            <person name="Brokstein P."/>
            <person name="Canbaeck B."/>
            <person name="Cohen D."/>
            <person name="Courty P.E."/>
            <person name="Coutinho P.M."/>
            <person name="Delaruelle C."/>
            <person name="Detter J.C."/>
            <person name="Deveau A."/>
            <person name="DiFazio S."/>
            <person name="Duplessis S."/>
            <person name="Fraissinet-Tachet L."/>
            <person name="Lucic E."/>
            <person name="Frey-Klett P."/>
            <person name="Fourrey C."/>
            <person name="Feussner I."/>
            <person name="Gay G."/>
            <person name="Grimwood J."/>
            <person name="Hoegger P.J."/>
            <person name="Jain P."/>
            <person name="Kilaru S."/>
            <person name="Labbe J."/>
            <person name="Lin Y.C."/>
            <person name="Legue V."/>
            <person name="Le Tacon F."/>
            <person name="Marmeisse R."/>
            <person name="Melayah D."/>
            <person name="Montanini B."/>
            <person name="Muratet M."/>
            <person name="Nehls U."/>
            <person name="Niculita-Hirzel H."/>
            <person name="Oudot-Le Secq M.P."/>
            <person name="Peter M."/>
            <person name="Quesneville H."/>
            <person name="Rajashekar B."/>
            <person name="Reich M."/>
            <person name="Rouhier N."/>
            <person name="Schmutz J."/>
            <person name="Yin T."/>
            <person name="Chalot M."/>
            <person name="Henrissat B."/>
            <person name="Kuees U."/>
            <person name="Lucas S."/>
            <person name="Van de Peer Y."/>
            <person name="Podila G.K."/>
            <person name="Polle A."/>
            <person name="Pukkila P.J."/>
            <person name="Richardson P.M."/>
            <person name="Rouze P."/>
            <person name="Sanders I.R."/>
            <person name="Stajich J.E."/>
            <person name="Tunlid A."/>
            <person name="Tuskan G."/>
            <person name="Grigoriev I.V."/>
        </authorList>
    </citation>
    <scope>NUCLEOTIDE SEQUENCE [LARGE SCALE GENOMIC DNA]</scope>
    <source>
        <strain evidence="3">S238N-H82 / ATCC MYA-4686</strain>
    </source>
</reference>
<dbReference type="RefSeq" id="XP_001880397.1">
    <property type="nucleotide sequence ID" value="XM_001880362.1"/>
</dbReference>